<evidence type="ECO:0000256" key="1">
    <source>
        <dbReference type="ARBA" id="ARBA00011900"/>
    </source>
</evidence>
<evidence type="ECO:0000256" key="5">
    <source>
        <dbReference type="ARBA" id="ARBA00047942"/>
    </source>
</evidence>
<evidence type="ECO:0000259" key="6">
    <source>
        <dbReference type="Pfam" id="PF07669"/>
    </source>
</evidence>
<evidence type="ECO:0000256" key="4">
    <source>
        <dbReference type="ARBA" id="ARBA00022691"/>
    </source>
</evidence>
<keyword evidence="9" id="KW-1185">Reference proteome</keyword>
<dbReference type="Pfam" id="PF07669">
    <property type="entry name" value="Eco57I"/>
    <property type="match status" value="1"/>
</dbReference>
<dbReference type="GO" id="GO:0009007">
    <property type="term" value="F:site-specific DNA-methyltransferase (adenine-specific) activity"/>
    <property type="evidence" value="ECO:0007669"/>
    <property type="project" value="UniProtKB-EC"/>
</dbReference>
<protein>
    <recommendedName>
        <fullName evidence="1">site-specific DNA-methyltransferase (adenine-specific)</fullName>
        <ecNumber evidence="1">2.1.1.72</ecNumber>
    </recommendedName>
</protein>
<dbReference type="Proteomes" id="UP000002139">
    <property type="component" value="Chromosome"/>
</dbReference>
<keyword evidence="3" id="KW-0808">Transferase</keyword>
<dbReference type="NCBIfam" id="NF033451">
    <property type="entry name" value="BREX_2_MTaseX"/>
    <property type="match status" value="1"/>
</dbReference>
<dbReference type="GO" id="GO:0006304">
    <property type="term" value="P:DNA modification"/>
    <property type="evidence" value="ECO:0007669"/>
    <property type="project" value="InterPro"/>
</dbReference>
<dbReference type="SUPFAM" id="SSF53335">
    <property type="entry name" value="S-adenosyl-L-methionine-dependent methyltransferases"/>
    <property type="match status" value="1"/>
</dbReference>
<accession>A9F5X5</accession>
<dbReference type="EMBL" id="AM746676">
    <property type="protein sequence ID" value="CAN97845.1"/>
    <property type="molecule type" value="Genomic_DNA"/>
</dbReference>
<dbReference type="Pfam" id="PF22654">
    <property type="entry name" value="DUF7008"/>
    <property type="match status" value="1"/>
</dbReference>
<dbReference type="OrthoDB" id="9806213at2"/>
<comment type="catalytic activity">
    <reaction evidence="5">
        <text>a 2'-deoxyadenosine in DNA + S-adenosyl-L-methionine = an N(6)-methyl-2'-deoxyadenosine in DNA + S-adenosyl-L-homocysteine + H(+)</text>
        <dbReference type="Rhea" id="RHEA:15197"/>
        <dbReference type="Rhea" id="RHEA-COMP:12418"/>
        <dbReference type="Rhea" id="RHEA-COMP:12419"/>
        <dbReference type="ChEBI" id="CHEBI:15378"/>
        <dbReference type="ChEBI" id="CHEBI:57856"/>
        <dbReference type="ChEBI" id="CHEBI:59789"/>
        <dbReference type="ChEBI" id="CHEBI:90615"/>
        <dbReference type="ChEBI" id="CHEBI:90616"/>
        <dbReference type="EC" id="2.1.1.72"/>
    </reaction>
</comment>
<reference evidence="8 9" key="1">
    <citation type="journal article" date="2007" name="Nat. Biotechnol.">
        <title>Complete genome sequence of the myxobacterium Sorangium cellulosum.</title>
        <authorList>
            <person name="Schneiker S."/>
            <person name="Perlova O."/>
            <person name="Kaiser O."/>
            <person name="Gerth K."/>
            <person name="Alici A."/>
            <person name="Altmeyer M.O."/>
            <person name="Bartels D."/>
            <person name="Bekel T."/>
            <person name="Beyer S."/>
            <person name="Bode E."/>
            <person name="Bode H.B."/>
            <person name="Bolten C.J."/>
            <person name="Choudhuri J.V."/>
            <person name="Doss S."/>
            <person name="Elnakady Y.A."/>
            <person name="Frank B."/>
            <person name="Gaigalat L."/>
            <person name="Goesmann A."/>
            <person name="Groeger C."/>
            <person name="Gross F."/>
            <person name="Jelsbak L."/>
            <person name="Jelsbak L."/>
            <person name="Kalinowski J."/>
            <person name="Kegler C."/>
            <person name="Knauber T."/>
            <person name="Konietzny S."/>
            <person name="Kopp M."/>
            <person name="Krause L."/>
            <person name="Krug D."/>
            <person name="Linke B."/>
            <person name="Mahmud T."/>
            <person name="Martinez-Arias R."/>
            <person name="McHardy A.C."/>
            <person name="Merai M."/>
            <person name="Meyer F."/>
            <person name="Mormann S."/>
            <person name="Munoz-Dorado J."/>
            <person name="Perez J."/>
            <person name="Pradella S."/>
            <person name="Rachid S."/>
            <person name="Raddatz G."/>
            <person name="Rosenau F."/>
            <person name="Rueckert C."/>
            <person name="Sasse F."/>
            <person name="Scharfe M."/>
            <person name="Schuster S.C."/>
            <person name="Suen G."/>
            <person name="Treuner-Lange A."/>
            <person name="Velicer G.J."/>
            <person name="Vorholter F.-J."/>
            <person name="Weissman K.J."/>
            <person name="Welch R.D."/>
            <person name="Wenzel S.C."/>
            <person name="Whitworth D.E."/>
            <person name="Wilhelm S."/>
            <person name="Wittmann C."/>
            <person name="Bloecker H."/>
            <person name="Puehler A."/>
            <person name="Mueller R."/>
        </authorList>
    </citation>
    <scope>NUCLEOTIDE SEQUENCE [LARGE SCALE GENOMIC DNA]</scope>
    <source>
        <strain evidence="9">So ce56</strain>
    </source>
</reference>
<evidence type="ECO:0000313" key="9">
    <source>
        <dbReference type="Proteomes" id="UP000002139"/>
    </source>
</evidence>
<gene>
    <name evidence="8" type="ordered locus">sce7676</name>
</gene>
<dbReference type="GO" id="GO:0032259">
    <property type="term" value="P:methylation"/>
    <property type="evidence" value="ECO:0007669"/>
    <property type="project" value="UniProtKB-KW"/>
</dbReference>
<dbReference type="AlphaFoldDB" id="A9F5X5"/>
<dbReference type="STRING" id="448385.sce7676"/>
<dbReference type="InterPro" id="IPR054277">
    <property type="entry name" value="DUF7008"/>
</dbReference>
<dbReference type="REBASE" id="16767">
    <property type="entry name" value="SceSoORF7676P"/>
</dbReference>
<dbReference type="PANTHER" id="PTHR33841">
    <property type="entry name" value="DNA METHYLTRANSFERASE YEEA-RELATED"/>
    <property type="match status" value="1"/>
</dbReference>
<keyword evidence="4" id="KW-0949">S-adenosyl-L-methionine</keyword>
<evidence type="ECO:0000256" key="2">
    <source>
        <dbReference type="ARBA" id="ARBA00022603"/>
    </source>
</evidence>
<keyword evidence="2 8" id="KW-0489">Methyltransferase</keyword>
<dbReference type="Gene3D" id="3.40.50.150">
    <property type="entry name" value="Vaccinia Virus protein VP39"/>
    <property type="match status" value="1"/>
</dbReference>
<evidence type="ECO:0000259" key="7">
    <source>
        <dbReference type="Pfam" id="PF22654"/>
    </source>
</evidence>
<dbReference type="RefSeq" id="WP_012240284.1">
    <property type="nucleotide sequence ID" value="NC_010162.1"/>
</dbReference>
<feature type="domain" description="DUF7008" evidence="7">
    <location>
        <begin position="827"/>
        <end position="1190"/>
    </location>
</feature>
<dbReference type="InterPro" id="IPR002052">
    <property type="entry name" value="DNA_methylase_N6_adenine_CS"/>
</dbReference>
<dbReference type="InterPro" id="IPR029063">
    <property type="entry name" value="SAM-dependent_MTases_sf"/>
</dbReference>
<evidence type="ECO:0000313" key="8">
    <source>
        <dbReference type="EMBL" id="CAN97845.1"/>
    </source>
</evidence>
<dbReference type="BioCyc" id="SCEL448385:SCE_RS39320-MONOMER"/>
<dbReference type="PROSITE" id="PS00092">
    <property type="entry name" value="N6_MTASE"/>
    <property type="match status" value="1"/>
</dbReference>
<dbReference type="GO" id="GO:0003676">
    <property type="term" value="F:nucleic acid binding"/>
    <property type="evidence" value="ECO:0007669"/>
    <property type="project" value="InterPro"/>
</dbReference>
<dbReference type="InterPro" id="IPR050953">
    <property type="entry name" value="N4_N6_ade-DNA_methylase"/>
</dbReference>
<dbReference type="eggNOG" id="COG1002">
    <property type="taxonomic scope" value="Bacteria"/>
</dbReference>
<name>A9F5X5_SORC5</name>
<sequence>MAGKRKKGADESLTTALARLLEKTLLPDLTARAKTPAVAAVLAEQHAREKAESRTADPLAEWTPRWLEQIGVAWVLSCVFLRTLEDRGLVRHRRIAGEGAADAEQLFFELAPSLTARDYLLTAFREVARHPSAEDLLGPTRNPAFRLSPSNEGARALLDFFRQPDKTGGGLCWRFEGSDTRFLGDLYQDLSPSVRERYALLQTPDFVGAFILDLTLDPAIATFGLEETHLIDATCGSGHFLLDAFERICEHRMRTAPGIDVREHAAAALGQVHGVDINPYAVAIAKFRLMLAYMAKAELGTLAEVPQRLPIEVVVADSLLHGVVGTTRRFAELEGQRAEAWGQPMFELEDQDASDRVFGRKYQAVVGNPPYIVPRDDGPRDEYRKHYRSCHRGYSLSAPFTERLFQLAEGGGYVGLINANSFMKREFGKKLIEEVLAHLDLTRIIDTSGAYVPGHGTPTVILFGRNQRPVATTIRAVLGKRGEPNTPELPEQGVVWRSIATRNDDTGFENEFISVVDANRAKFAQHPWTLGGGGAADVKVLIEARGTSRLGELVDSIGRSTHTGEDSFFFMLPSAAERAGVARDGFVPLVKGEQVRDWGIAEDEATLFPYDIKTAEPRPPIGRAAPIYWPYRTILRNRQDYGEKIEQRSQGGRRLQWFEHSMFFPERYRNPLSITFAFVATHNHFVLDRGGKVFNRTAPIIKLPEGATEEDHLALLGYLNSSTACFWMKQVFHDKGSGTDTGKWQSEPAKIAYEFTGTGLLPLPIPSIPQPKPLAELASAIELVARKRSELLGELINGLTEDQSRHDFQGRIAKAADLDGQLLAHGVYLQEWMDWLVYGSLGLAPVSLVARFETDSNVRTGVPLGGRPFELLLARNGQAIGIDGQPLLTQLPPSCSPETAALWEDLISTIAASPELSVLETPDYKRRWCITPKDMGGRVLTFEDRMRDRLQSWLADRIEAIFREGQARFSLRQLLERLSLDVSFGVAAQHWSGATDLDAVIAAFVAADAVPYLAALRYTPEGLETRAAWEHTWALQRREDAGEKLSAPIPVPPKYDAKDFRDPNYFRIRGKLDVPKERFISYPGAEKDDDPSPLFGWAGWNHLERATALAGLYQERKTEDGWGADRLTPLLAGLLELVPWLKQWHNEMNEEFGERLGDYYERYVDTEARALGLSLDALRAWRPEARGRKGKAKRAAP</sequence>
<dbReference type="EC" id="2.1.1.72" evidence="1"/>
<feature type="domain" description="Type II methyltransferase M.TaqI-like" evidence="6">
    <location>
        <begin position="271"/>
        <end position="449"/>
    </location>
</feature>
<dbReference type="PANTHER" id="PTHR33841:SF1">
    <property type="entry name" value="DNA METHYLTRANSFERASE A"/>
    <property type="match status" value="1"/>
</dbReference>
<dbReference type="InterPro" id="IPR011639">
    <property type="entry name" value="MethylTrfase_TaqI-like_dom"/>
</dbReference>
<evidence type="ECO:0000256" key="3">
    <source>
        <dbReference type="ARBA" id="ARBA00022679"/>
    </source>
</evidence>
<dbReference type="HOGENOM" id="CLU_269467_0_0_7"/>
<proteinExistence type="predicted"/>
<organism evidence="8 9">
    <name type="scientific">Sorangium cellulosum (strain So ce56)</name>
    <name type="common">Polyangium cellulosum (strain So ce56)</name>
    <dbReference type="NCBI Taxonomy" id="448385"/>
    <lineage>
        <taxon>Bacteria</taxon>
        <taxon>Pseudomonadati</taxon>
        <taxon>Myxococcota</taxon>
        <taxon>Polyangia</taxon>
        <taxon>Polyangiales</taxon>
        <taxon>Polyangiaceae</taxon>
        <taxon>Sorangium</taxon>
    </lineage>
</organism>
<dbReference type="KEGG" id="scl:sce7676"/>